<protein>
    <submittedName>
        <fullName evidence="2">Uncharacterized protein</fullName>
    </submittedName>
</protein>
<dbReference type="HOGENOM" id="CLU_594713_0_0_1"/>
<evidence type="ECO:0000256" key="1">
    <source>
        <dbReference type="SAM" id="MobiDB-lite"/>
    </source>
</evidence>
<evidence type="ECO:0000313" key="3">
    <source>
        <dbReference type="Proteomes" id="UP000011668"/>
    </source>
</evidence>
<organism evidence="2 3">
    <name type="scientific">Thanatephorus cucumeris (strain AG1-IA)</name>
    <name type="common">Rice sheath blight fungus</name>
    <name type="synonym">Rhizoctonia solani</name>
    <dbReference type="NCBI Taxonomy" id="983506"/>
    <lineage>
        <taxon>Eukaryota</taxon>
        <taxon>Fungi</taxon>
        <taxon>Dikarya</taxon>
        <taxon>Basidiomycota</taxon>
        <taxon>Agaricomycotina</taxon>
        <taxon>Agaricomycetes</taxon>
        <taxon>Cantharellales</taxon>
        <taxon>Ceratobasidiaceae</taxon>
        <taxon>Rhizoctonia</taxon>
        <taxon>Rhizoctonia solani AG-1</taxon>
    </lineage>
</organism>
<accession>L8WFV6</accession>
<feature type="compositionally biased region" description="Low complexity" evidence="1">
    <location>
        <begin position="80"/>
        <end position="117"/>
    </location>
</feature>
<feature type="region of interest" description="Disordered" evidence="1">
    <location>
        <begin position="1"/>
        <end position="21"/>
    </location>
</feature>
<comment type="caution">
    <text evidence="2">The sequence shown here is derived from an EMBL/GenBank/DDBJ whole genome shotgun (WGS) entry which is preliminary data.</text>
</comment>
<feature type="region of interest" description="Disordered" evidence="1">
    <location>
        <begin position="76"/>
        <end position="117"/>
    </location>
</feature>
<dbReference type="STRING" id="983506.L8WFV6"/>
<reference evidence="2 3" key="1">
    <citation type="journal article" date="2013" name="Nat. Commun.">
        <title>The evolution and pathogenic mechanisms of the rice sheath blight pathogen.</title>
        <authorList>
            <person name="Zheng A."/>
            <person name="Lin R."/>
            <person name="Xu L."/>
            <person name="Qin P."/>
            <person name="Tang C."/>
            <person name="Ai P."/>
            <person name="Zhang D."/>
            <person name="Liu Y."/>
            <person name="Sun Z."/>
            <person name="Feng H."/>
            <person name="Wang Y."/>
            <person name="Chen Y."/>
            <person name="Liang X."/>
            <person name="Fu R."/>
            <person name="Li Q."/>
            <person name="Zhang J."/>
            <person name="Yu X."/>
            <person name="Xie Z."/>
            <person name="Ding L."/>
            <person name="Guan P."/>
            <person name="Tang J."/>
            <person name="Liang Y."/>
            <person name="Wang S."/>
            <person name="Deng Q."/>
            <person name="Li S."/>
            <person name="Zhu J."/>
            <person name="Wang L."/>
            <person name="Liu H."/>
            <person name="Li P."/>
        </authorList>
    </citation>
    <scope>NUCLEOTIDE SEQUENCE [LARGE SCALE GENOMIC DNA]</scope>
    <source>
        <strain evidence="3">AG-1 IA</strain>
    </source>
</reference>
<proteinExistence type="predicted"/>
<sequence length="460" mass="48124">MNPLMNLSPLFSSSKLPNPNPSLQLDVMDQAFNQRTLEGFRAQLWGRMAKEAGARSVLAEQQQQQRREETPLFTPLVGDMLSPLSSPQQTSSLASPQQSSSSTSPQQTMSSSPSLSMLHQPAATFKSLFDGVFPPSALLTAQSSAQQSSSSPALGQQSSPSLSQQSSPNPAQQQPQQQSFVPAPALLQASSFGAGFLGSQSTSNSAFTQSTASMQARAMLQAQWLALQQARQQNASSSPSSYSPSSSSSSQQPMSSSSAQPASSSTQRESYLAQFAQAAVVHQQQQQQQQQLAQAQLSGLAAGVRPAYFTSAKDKNSGVGEESKLVSAMSGLAIDKKLGSSDKKATTAGLGLGLGVDKQTLPALSDKKGTTPQQAALAASLASQTLLQRMGSAFWDAFSTGPSRDVDTNKVRRVLEGKAIVKVVDVDGLDGLEEKMRGMSVGVGSTGGGGGVFGNLRGKK</sequence>
<feature type="region of interest" description="Disordered" evidence="1">
    <location>
        <begin position="143"/>
        <end position="178"/>
    </location>
</feature>
<gene>
    <name evidence="2" type="ORF">AG1IA_09141</name>
</gene>
<evidence type="ECO:0000313" key="2">
    <source>
        <dbReference type="EMBL" id="ELU36825.1"/>
    </source>
</evidence>
<name>L8WFV6_THACA</name>
<dbReference type="Proteomes" id="UP000011668">
    <property type="component" value="Unassembled WGS sequence"/>
</dbReference>
<feature type="region of interest" description="Disordered" evidence="1">
    <location>
        <begin position="230"/>
        <end position="268"/>
    </location>
</feature>
<dbReference type="AlphaFoldDB" id="L8WFV6"/>
<dbReference type="OrthoDB" id="5571888at2759"/>
<dbReference type="EMBL" id="AFRT01003038">
    <property type="protein sequence ID" value="ELU36825.1"/>
    <property type="molecule type" value="Genomic_DNA"/>
</dbReference>
<keyword evidence="3" id="KW-1185">Reference proteome</keyword>